<dbReference type="EMBL" id="JAEHOC010000014">
    <property type="protein sequence ID" value="KAG2435801.1"/>
    <property type="molecule type" value="Genomic_DNA"/>
</dbReference>
<gene>
    <name evidence="12" type="ORF">HXX76_006997</name>
</gene>
<reference evidence="12" key="1">
    <citation type="journal article" date="2020" name="bioRxiv">
        <title>Comparative genomics of Chlamydomonas.</title>
        <authorList>
            <person name="Craig R.J."/>
            <person name="Hasan A.R."/>
            <person name="Ness R.W."/>
            <person name="Keightley P.D."/>
        </authorList>
    </citation>
    <scope>NUCLEOTIDE SEQUENCE</scope>
    <source>
        <strain evidence="12">SAG 7.73</strain>
    </source>
</reference>
<accession>A0A835TCQ4</accession>
<protein>
    <recommendedName>
        <fullName evidence="14">Mitochondrial carrier protein</fullName>
    </recommendedName>
</protein>
<evidence type="ECO:0008006" key="14">
    <source>
        <dbReference type="Google" id="ProtNLM"/>
    </source>
</evidence>
<evidence type="ECO:0000313" key="12">
    <source>
        <dbReference type="EMBL" id="KAG2435801.1"/>
    </source>
</evidence>
<keyword evidence="6 11" id="KW-1133">Transmembrane helix</keyword>
<dbReference type="AlphaFoldDB" id="A0A835TCQ4"/>
<keyword evidence="3 9" id="KW-0813">Transport</keyword>
<feature type="region of interest" description="Disordered" evidence="10">
    <location>
        <begin position="368"/>
        <end position="387"/>
    </location>
</feature>
<dbReference type="Gene3D" id="1.50.40.10">
    <property type="entry name" value="Mitochondrial carrier domain"/>
    <property type="match status" value="2"/>
</dbReference>
<feature type="compositionally biased region" description="Low complexity" evidence="10">
    <location>
        <begin position="393"/>
        <end position="402"/>
    </location>
</feature>
<keyword evidence="5" id="KW-0677">Repeat</keyword>
<dbReference type="InterPro" id="IPR018108">
    <property type="entry name" value="MCP_transmembrane"/>
</dbReference>
<dbReference type="PANTHER" id="PTHR45667">
    <property type="entry name" value="S-ADENOSYLMETHIONINE MITOCHONDRIAL CARRIER PROTEIN"/>
    <property type="match status" value="1"/>
</dbReference>
<keyword evidence="13" id="KW-1185">Reference proteome</keyword>
<sequence>MQANAKSAPAAAAPAAGSAAAAAAALPRARMQAALQRALTEAKVLYKGVAGAATGAGIIIGAFFAFYSTSKRLLREKTDLPDGTVAFIAGAVAAVGSSVVKVPIAVCIRSVQAGVYPNVFAAARSVVDKAGPGGLFTGFLPTLLEDVPDMAVKFAVYETLRAVHMRLHNDERPSTLEDLLMGGIAGSAAAAATTPLDVVKTRMMCSASERPTITQAVRGILGERPGLGVFFRGVGPRALSNGLNSAIFYCWFEILRAHLAEALVRKQREQQLLLQAGAAGRGGASDKVVPTLLQSQPPPSQQQAVVVVSPPASSSASSSSASAAPASAAAAPAPAAASGTGSGTAPPPRGGHQAVACVSLARAGLRPASGAGTGTACSPTAGSAAAVPMGSQGAAASAAPSGNGRGAGAVAQGSIEPTSSTAASCNGAAASSQPGAGRHWAASSRGHGSGLFGGSGGGHGLASGASGPLACLSLALPVGRRPHGLGAWGLM</sequence>
<comment type="caution">
    <text evidence="12">The sequence shown here is derived from an EMBL/GenBank/DDBJ whole genome shotgun (WGS) entry which is preliminary data.</text>
</comment>
<evidence type="ECO:0000256" key="6">
    <source>
        <dbReference type="ARBA" id="ARBA00022989"/>
    </source>
</evidence>
<dbReference type="GO" id="GO:0016020">
    <property type="term" value="C:membrane"/>
    <property type="evidence" value="ECO:0007669"/>
    <property type="project" value="UniProtKB-SubCell"/>
</dbReference>
<comment type="subcellular location">
    <subcellularLocation>
        <location evidence="1">Membrane</location>
        <topology evidence="1">Multi-pass membrane protein</topology>
    </subcellularLocation>
</comment>
<proteinExistence type="inferred from homology"/>
<feature type="repeat" description="Solcar" evidence="8">
    <location>
        <begin position="81"/>
        <end position="163"/>
    </location>
</feature>
<feature type="compositionally biased region" description="Polar residues" evidence="10">
    <location>
        <begin position="415"/>
        <end position="434"/>
    </location>
</feature>
<feature type="compositionally biased region" description="Low complexity" evidence="10">
    <location>
        <begin position="301"/>
        <end position="320"/>
    </location>
</feature>
<evidence type="ECO:0000313" key="13">
    <source>
        <dbReference type="Proteomes" id="UP000650467"/>
    </source>
</evidence>
<feature type="transmembrane region" description="Helical" evidence="11">
    <location>
        <begin position="49"/>
        <end position="68"/>
    </location>
</feature>
<dbReference type="SUPFAM" id="SSF103506">
    <property type="entry name" value="Mitochondrial carrier"/>
    <property type="match status" value="1"/>
</dbReference>
<evidence type="ECO:0000256" key="9">
    <source>
        <dbReference type="RuleBase" id="RU000488"/>
    </source>
</evidence>
<feature type="region of interest" description="Disordered" evidence="10">
    <location>
        <begin position="333"/>
        <end position="352"/>
    </location>
</feature>
<dbReference type="FunFam" id="1.50.40.10:FF:000149">
    <property type="entry name" value="Mitochondrial Carrier (MC) Family"/>
    <property type="match status" value="1"/>
</dbReference>
<feature type="region of interest" description="Disordered" evidence="10">
    <location>
        <begin position="281"/>
        <end position="320"/>
    </location>
</feature>
<dbReference type="OrthoDB" id="415315at2759"/>
<evidence type="ECO:0000256" key="3">
    <source>
        <dbReference type="ARBA" id="ARBA00022448"/>
    </source>
</evidence>
<evidence type="ECO:0000256" key="10">
    <source>
        <dbReference type="SAM" id="MobiDB-lite"/>
    </source>
</evidence>
<evidence type="ECO:0000256" key="4">
    <source>
        <dbReference type="ARBA" id="ARBA00022692"/>
    </source>
</evidence>
<keyword evidence="7 8" id="KW-0472">Membrane</keyword>
<name>A0A835TCQ4_CHLIN</name>
<comment type="similarity">
    <text evidence="2 9">Belongs to the mitochondrial carrier (TC 2.A.29) family.</text>
</comment>
<evidence type="ECO:0000256" key="8">
    <source>
        <dbReference type="PROSITE-ProRule" id="PRU00282"/>
    </source>
</evidence>
<keyword evidence="4 8" id="KW-0812">Transmembrane</keyword>
<evidence type="ECO:0000256" key="1">
    <source>
        <dbReference type="ARBA" id="ARBA00004141"/>
    </source>
</evidence>
<dbReference type="Proteomes" id="UP000650467">
    <property type="component" value="Unassembled WGS sequence"/>
</dbReference>
<dbReference type="Pfam" id="PF00153">
    <property type="entry name" value="Mito_carr"/>
    <property type="match status" value="2"/>
</dbReference>
<dbReference type="InterPro" id="IPR023395">
    <property type="entry name" value="MCP_dom_sf"/>
</dbReference>
<evidence type="ECO:0000256" key="5">
    <source>
        <dbReference type="ARBA" id="ARBA00022737"/>
    </source>
</evidence>
<organism evidence="12 13">
    <name type="scientific">Chlamydomonas incerta</name>
    <dbReference type="NCBI Taxonomy" id="51695"/>
    <lineage>
        <taxon>Eukaryota</taxon>
        <taxon>Viridiplantae</taxon>
        <taxon>Chlorophyta</taxon>
        <taxon>core chlorophytes</taxon>
        <taxon>Chlorophyceae</taxon>
        <taxon>CS clade</taxon>
        <taxon>Chlamydomonadales</taxon>
        <taxon>Chlamydomonadaceae</taxon>
        <taxon>Chlamydomonas</taxon>
    </lineage>
</organism>
<feature type="repeat" description="Solcar" evidence="8">
    <location>
        <begin position="173"/>
        <end position="258"/>
    </location>
</feature>
<evidence type="ECO:0000256" key="2">
    <source>
        <dbReference type="ARBA" id="ARBA00006375"/>
    </source>
</evidence>
<evidence type="ECO:0000256" key="7">
    <source>
        <dbReference type="ARBA" id="ARBA00023136"/>
    </source>
</evidence>
<dbReference type="PROSITE" id="PS50920">
    <property type="entry name" value="SOLCAR"/>
    <property type="match status" value="2"/>
</dbReference>
<evidence type="ECO:0000256" key="11">
    <source>
        <dbReference type="SAM" id="Phobius"/>
    </source>
</evidence>
<feature type="region of interest" description="Disordered" evidence="10">
    <location>
        <begin position="393"/>
        <end position="444"/>
    </location>
</feature>